<feature type="transmembrane region" description="Helical" evidence="1">
    <location>
        <begin position="40"/>
        <end position="62"/>
    </location>
</feature>
<protein>
    <submittedName>
        <fullName evidence="2">Uncharacterized protein</fullName>
    </submittedName>
</protein>
<dbReference type="EMBL" id="FNWU01000005">
    <property type="protein sequence ID" value="SEH53877.1"/>
    <property type="molecule type" value="Genomic_DNA"/>
</dbReference>
<reference evidence="2 3" key="1">
    <citation type="submission" date="2016-10" db="EMBL/GenBank/DDBJ databases">
        <authorList>
            <person name="de Groot N.N."/>
        </authorList>
    </citation>
    <scope>NUCLEOTIDE SEQUENCE [LARGE SCALE GENOMIC DNA]</scope>
    <source>
        <strain evidence="2 3">IBRC-M10418</strain>
    </source>
</reference>
<dbReference type="AlphaFoldDB" id="A0A1H6J189"/>
<accession>A0A1H6J189</accession>
<feature type="transmembrane region" description="Helical" evidence="1">
    <location>
        <begin position="12"/>
        <end position="34"/>
    </location>
</feature>
<name>A0A1H6J189_9EURY</name>
<organism evidence="2 3">
    <name type="scientific">Halopenitus malekzadehii</name>
    <dbReference type="NCBI Taxonomy" id="1267564"/>
    <lineage>
        <taxon>Archaea</taxon>
        <taxon>Methanobacteriati</taxon>
        <taxon>Methanobacteriota</taxon>
        <taxon>Stenosarchaea group</taxon>
        <taxon>Halobacteria</taxon>
        <taxon>Halobacteriales</taxon>
        <taxon>Haloferacaceae</taxon>
        <taxon>Halopenitus</taxon>
    </lineage>
</organism>
<evidence type="ECO:0000313" key="2">
    <source>
        <dbReference type="EMBL" id="SEH53877.1"/>
    </source>
</evidence>
<sequence>MIYPMGSVDMRWFVRGLISVIPGFFVGFSVAFGVTPDPTGLFPIVVGLILTVALTTVFYVGIDKVTPTEPE</sequence>
<dbReference type="STRING" id="1267564.SAMN05192561_105111"/>
<keyword evidence="1" id="KW-0472">Membrane</keyword>
<gene>
    <name evidence="2" type="ORF">SAMN05192561_105111</name>
</gene>
<keyword evidence="1" id="KW-1133">Transmembrane helix</keyword>
<proteinExistence type="predicted"/>
<keyword evidence="3" id="KW-1185">Reference proteome</keyword>
<evidence type="ECO:0000256" key="1">
    <source>
        <dbReference type="SAM" id="Phobius"/>
    </source>
</evidence>
<keyword evidence="1" id="KW-0812">Transmembrane</keyword>
<dbReference type="Proteomes" id="UP000199215">
    <property type="component" value="Unassembled WGS sequence"/>
</dbReference>
<evidence type="ECO:0000313" key="3">
    <source>
        <dbReference type="Proteomes" id="UP000199215"/>
    </source>
</evidence>